<feature type="compositionally biased region" description="Basic and acidic residues" evidence="7">
    <location>
        <begin position="96"/>
        <end position="113"/>
    </location>
</feature>
<dbReference type="InterPro" id="IPR002809">
    <property type="entry name" value="EMC3/TMCO1"/>
</dbReference>
<evidence type="ECO:0000256" key="3">
    <source>
        <dbReference type="ARBA" id="ARBA00020822"/>
    </source>
</evidence>
<comment type="subcellular location">
    <subcellularLocation>
        <location evidence="1">Membrane</location>
        <topology evidence="1">Multi-pass membrane protein</topology>
    </subcellularLocation>
</comment>
<comment type="similarity">
    <text evidence="2">Belongs to the EMC3 family.</text>
</comment>
<evidence type="ECO:0000256" key="1">
    <source>
        <dbReference type="ARBA" id="ARBA00004141"/>
    </source>
</evidence>
<evidence type="ECO:0000256" key="2">
    <source>
        <dbReference type="ARBA" id="ARBA00005376"/>
    </source>
</evidence>
<feature type="region of interest" description="Disordered" evidence="7">
    <location>
        <begin position="96"/>
        <end position="129"/>
    </location>
</feature>
<feature type="transmembrane region" description="Helical" evidence="8">
    <location>
        <begin position="147"/>
        <end position="170"/>
    </location>
</feature>
<keyword evidence="6 8" id="KW-0472">Membrane</keyword>
<evidence type="ECO:0000256" key="4">
    <source>
        <dbReference type="ARBA" id="ARBA00022692"/>
    </source>
</evidence>
<dbReference type="PANTHER" id="PTHR13116:SF5">
    <property type="entry name" value="ER MEMBRANE PROTEIN COMPLEX SUBUNIT 3"/>
    <property type="match status" value="1"/>
</dbReference>
<evidence type="ECO:0000256" key="5">
    <source>
        <dbReference type="ARBA" id="ARBA00022989"/>
    </source>
</evidence>
<keyword evidence="10" id="KW-1185">Reference proteome</keyword>
<reference evidence="9" key="1">
    <citation type="submission" date="2021-02" db="EMBL/GenBank/DDBJ databases">
        <title>First Annotated Genome of the Yellow-green Alga Tribonema minus.</title>
        <authorList>
            <person name="Mahan K.M."/>
        </authorList>
    </citation>
    <scope>NUCLEOTIDE SEQUENCE</scope>
    <source>
        <strain evidence="9">UTEX B ZZ1240</strain>
    </source>
</reference>
<feature type="transmembrane region" description="Helical" evidence="8">
    <location>
        <begin position="203"/>
        <end position="224"/>
    </location>
</feature>
<keyword evidence="5 8" id="KW-1133">Transmembrane helix</keyword>
<name>A0A836CEA5_9STRA</name>
<protein>
    <recommendedName>
        <fullName evidence="3">ER membrane protein complex subunit 3</fullName>
    </recommendedName>
</protein>
<evidence type="ECO:0000256" key="6">
    <source>
        <dbReference type="ARBA" id="ARBA00023136"/>
    </source>
</evidence>
<sequence length="273" mass="30407">MVHQHLTLDPAIRNWCLFPLMVVMILASVLRHYVPMLFQSDKPADADDQKLRQTLGRAQRLRMNGRFLHGDAYRARRTYFISEEKASAAHGYIVHEPNKDTEKEPSKDTEKGLGDGMKGALKNPPAADPTAAISDPSKMMGPLINNAGFVVTNMFMGAFSSYFMAGFVMVKVPFPLTSRFKVMLQRGVEISTLDPSYVSSVSWYMLVMFGMRNLIMLALGRAAVLRTSNAQCRNLIMLALGESGSAQDEQRAMQSGSAQDEQRAMQYELLCLA</sequence>
<evidence type="ECO:0000313" key="9">
    <source>
        <dbReference type="EMBL" id="KAG5182499.1"/>
    </source>
</evidence>
<dbReference type="EMBL" id="JAFCMP010000242">
    <property type="protein sequence ID" value="KAG5182499.1"/>
    <property type="molecule type" value="Genomic_DNA"/>
</dbReference>
<dbReference type="Proteomes" id="UP000664859">
    <property type="component" value="Unassembled WGS sequence"/>
</dbReference>
<keyword evidence="4 8" id="KW-0812">Transmembrane</keyword>
<evidence type="ECO:0000313" key="10">
    <source>
        <dbReference type="Proteomes" id="UP000664859"/>
    </source>
</evidence>
<gene>
    <name evidence="9" type="ORF">JKP88DRAFT_290554</name>
</gene>
<accession>A0A836CEA5</accession>
<dbReference type="OrthoDB" id="6745403at2759"/>
<dbReference type="GO" id="GO:0072546">
    <property type="term" value="C:EMC complex"/>
    <property type="evidence" value="ECO:0007669"/>
    <property type="project" value="TreeGrafter"/>
</dbReference>
<dbReference type="InterPro" id="IPR008568">
    <property type="entry name" value="EMC3"/>
</dbReference>
<proteinExistence type="inferred from homology"/>
<dbReference type="SMART" id="SM01415">
    <property type="entry name" value="DUF106"/>
    <property type="match status" value="1"/>
</dbReference>
<evidence type="ECO:0000256" key="8">
    <source>
        <dbReference type="SAM" id="Phobius"/>
    </source>
</evidence>
<dbReference type="AlphaFoldDB" id="A0A836CEA5"/>
<dbReference type="GO" id="GO:0034975">
    <property type="term" value="P:protein folding in endoplasmic reticulum"/>
    <property type="evidence" value="ECO:0007669"/>
    <property type="project" value="TreeGrafter"/>
</dbReference>
<evidence type="ECO:0000256" key="7">
    <source>
        <dbReference type="SAM" id="MobiDB-lite"/>
    </source>
</evidence>
<feature type="transmembrane region" description="Helical" evidence="8">
    <location>
        <begin position="12"/>
        <end position="30"/>
    </location>
</feature>
<dbReference type="Pfam" id="PF01956">
    <property type="entry name" value="EMC3_TMCO1"/>
    <property type="match status" value="1"/>
</dbReference>
<dbReference type="PANTHER" id="PTHR13116">
    <property type="entry name" value="ER MEMBRANE PROTEIN COMPLEX SUBUNIT 3"/>
    <property type="match status" value="1"/>
</dbReference>
<comment type="caution">
    <text evidence="9">The sequence shown here is derived from an EMBL/GenBank/DDBJ whole genome shotgun (WGS) entry which is preliminary data.</text>
</comment>
<organism evidence="9 10">
    <name type="scientific">Tribonema minus</name>
    <dbReference type="NCBI Taxonomy" id="303371"/>
    <lineage>
        <taxon>Eukaryota</taxon>
        <taxon>Sar</taxon>
        <taxon>Stramenopiles</taxon>
        <taxon>Ochrophyta</taxon>
        <taxon>PX clade</taxon>
        <taxon>Xanthophyceae</taxon>
        <taxon>Tribonematales</taxon>
        <taxon>Tribonemataceae</taxon>
        <taxon>Tribonema</taxon>
    </lineage>
</organism>